<evidence type="ECO:0000259" key="1">
    <source>
        <dbReference type="Pfam" id="PF01973"/>
    </source>
</evidence>
<feature type="domain" description="6-hydroxymethylpterin diphosphokinase MptE-like" evidence="1">
    <location>
        <begin position="43"/>
        <end position="208"/>
    </location>
</feature>
<organism evidence="2 3">
    <name type="scientific">Roseburia inulinivorans</name>
    <dbReference type="NCBI Taxonomy" id="360807"/>
    <lineage>
        <taxon>Bacteria</taxon>
        <taxon>Bacillati</taxon>
        <taxon>Bacillota</taxon>
        <taxon>Clostridia</taxon>
        <taxon>Lachnospirales</taxon>
        <taxon>Lachnospiraceae</taxon>
        <taxon>Roseburia</taxon>
    </lineage>
</organism>
<dbReference type="Proteomes" id="UP000286271">
    <property type="component" value="Unassembled WGS sequence"/>
</dbReference>
<dbReference type="Gene3D" id="3.90.1480.10">
    <property type="entry name" value="Alpha-2,3-sialyltransferase"/>
    <property type="match status" value="1"/>
</dbReference>
<comment type="caution">
    <text evidence="2">The sequence shown here is derived from an EMBL/GenBank/DDBJ whole genome shotgun (WGS) entry which is preliminary data.</text>
</comment>
<dbReference type="Pfam" id="PF01973">
    <property type="entry name" value="MptE-like"/>
    <property type="match status" value="1"/>
</dbReference>
<sequence length="280" mass="32564">MKEFLKKYFPGLIQFVKDTQQLIGYRKKKKYVKQRNDNMHAQYERNLGKYHNIHKGERCFIIGTGPSLLLEDVELLKDEWTFGVNSCITMYDKTEWRADYYGIVDSHTVEILGNKMKSGEVPVLFYTDIDASYDGANGVAFPKDDSANMMTDTWYKRKFPKLFPDTDFSDDITKVVYTGKSVVYAMLQIAAYMGFTEIYLLGVDCNYAQPKMYSDNVTYIDHKTKWSKERLLKNGNQMLPQFEIAKAYAEKHGIQIFNATRGGQLETFPRVEIKDIIRNK</sequence>
<name>A0A3R6CTU9_9FIRM</name>
<dbReference type="EMBL" id="QSKW01000002">
    <property type="protein sequence ID" value="RHF00058.1"/>
    <property type="molecule type" value="Genomic_DNA"/>
</dbReference>
<evidence type="ECO:0000313" key="2">
    <source>
        <dbReference type="EMBL" id="RHF00058.1"/>
    </source>
</evidence>
<proteinExistence type="predicted"/>
<accession>A0A3R6CTU9</accession>
<reference evidence="2 3" key="1">
    <citation type="submission" date="2018-08" db="EMBL/GenBank/DDBJ databases">
        <title>A genome reference for cultivated species of the human gut microbiota.</title>
        <authorList>
            <person name="Zou Y."/>
            <person name="Xue W."/>
            <person name="Luo G."/>
        </authorList>
    </citation>
    <scope>NUCLEOTIDE SEQUENCE [LARGE SCALE GENOMIC DNA]</scope>
    <source>
        <strain evidence="2 3">AM27-11</strain>
    </source>
</reference>
<evidence type="ECO:0000313" key="3">
    <source>
        <dbReference type="Proteomes" id="UP000286271"/>
    </source>
</evidence>
<gene>
    <name evidence="2" type="ORF">DW707_02310</name>
</gene>
<protein>
    <submittedName>
        <fullName evidence="2">DUF115 domain-containing protein</fullName>
    </submittedName>
</protein>
<dbReference type="RefSeq" id="WP_118929730.1">
    <property type="nucleotide sequence ID" value="NZ_QSKW01000002.1"/>
</dbReference>
<dbReference type="InterPro" id="IPR002826">
    <property type="entry name" value="MptE-like"/>
</dbReference>
<dbReference type="AlphaFoldDB" id="A0A3R6CTU9"/>